<dbReference type="EMBL" id="LFYR01000756">
    <property type="protein sequence ID" value="KMZ69682.1"/>
    <property type="molecule type" value="Genomic_DNA"/>
</dbReference>
<evidence type="ECO:0000313" key="2">
    <source>
        <dbReference type="Proteomes" id="UP000036987"/>
    </source>
</evidence>
<dbReference type="Proteomes" id="UP000036987">
    <property type="component" value="Unassembled WGS sequence"/>
</dbReference>
<name>A0A0K9PN94_ZOSMR</name>
<dbReference type="PANTHER" id="PTHR33647">
    <property type="entry name" value="OS01G0793900 PROTEIN"/>
    <property type="match status" value="1"/>
</dbReference>
<gene>
    <name evidence="1" type="ORF">ZOSMA_209G00150</name>
</gene>
<comment type="caution">
    <text evidence="1">The sequence shown here is derived from an EMBL/GenBank/DDBJ whole genome shotgun (WGS) entry which is preliminary data.</text>
</comment>
<proteinExistence type="predicted"/>
<evidence type="ECO:0000313" key="1">
    <source>
        <dbReference type="EMBL" id="KMZ69682.1"/>
    </source>
</evidence>
<dbReference type="OrthoDB" id="610799at2759"/>
<accession>A0A0K9PN94</accession>
<reference evidence="2" key="1">
    <citation type="journal article" date="2016" name="Nature">
        <title>The genome of the seagrass Zostera marina reveals angiosperm adaptation to the sea.</title>
        <authorList>
            <person name="Olsen J.L."/>
            <person name="Rouze P."/>
            <person name="Verhelst B."/>
            <person name="Lin Y.-C."/>
            <person name="Bayer T."/>
            <person name="Collen J."/>
            <person name="Dattolo E."/>
            <person name="De Paoli E."/>
            <person name="Dittami S."/>
            <person name="Maumus F."/>
            <person name="Michel G."/>
            <person name="Kersting A."/>
            <person name="Lauritano C."/>
            <person name="Lohaus R."/>
            <person name="Toepel M."/>
            <person name="Tonon T."/>
            <person name="Vanneste K."/>
            <person name="Amirebrahimi M."/>
            <person name="Brakel J."/>
            <person name="Bostroem C."/>
            <person name="Chovatia M."/>
            <person name="Grimwood J."/>
            <person name="Jenkins J.W."/>
            <person name="Jueterbock A."/>
            <person name="Mraz A."/>
            <person name="Stam W.T."/>
            <person name="Tice H."/>
            <person name="Bornberg-Bauer E."/>
            <person name="Green P.J."/>
            <person name="Pearson G.A."/>
            <person name="Procaccini G."/>
            <person name="Duarte C.M."/>
            <person name="Schmutz J."/>
            <person name="Reusch T.B.H."/>
            <person name="Van de Peer Y."/>
        </authorList>
    </citation>
    <scope>NUCLEOTIDE SEQUENCE [LARGE SCALE GENOMIC DNA]</scope>
    <source>
        <strain evidence="2">cv. Finnish</strain>
    </source>
</reference>
<sequence length="100" mass="11363">MGNCINHETTRSWDEKEDWLWEDRNNNKNTTGKIVAKGPSLAANSGEVKIKVTKKQFEELLIQLDDENKINLLVHLLSDANSSDTQWRPSLQSIAEGIEI</sequence>
<dbReference type="PANTHER" id="PTHR33647:SF5">
    <property type="entry name" value="OS01G0793900 PROTEIN"/>
    <property type="match status" value="1"/>
</dbReference>
<dbReference type="AlphaFoldDB" id="A0A0K9PN94"/>
<keyword evidence="2" id="KW-1185">Reference proteome</keyword>
<organism evidence="1 2">
    <name type="scientific">Zostera marina</name>
    <name type="common">Eelgrass</name>
    <dbReference type="NCBI Taxonomy" id="29655"/>
    <lineage>
        <taxon>Eukaryota</taxon>
        <taxon>Viridiplantae</taxon>
        <taxon>Streptophyta</taxon>
        <taxon>Embryophyta</taxon>
        <taxon>Tracheophyta</taxon>
        <taxon>Spermatophyta</taxon>
        <taxon>Magnoliopsida</taxon>
        <taxon>Liliopsida</taxon>
        <taxon>Zosteraceae</taxon>
        <taxon>Zostera</taxon>
    </lineage>
</organism>
<protein>
    <submittedName>
        <fullName evidence="1">Uncharacterized protein</fullName>
    </submittedName>
</protein>